<dbReference type="PANTHER" id="PTHR30603">
    <property type="entry name" value="RNA POLYMERASE SIGMA FACTOR RPO"/>
    <property type="match status" value="1"/>
</dbReference>
<dbReference type="InterPro" id="IPR014284">
    <property type="entry name" value="RNA_pol_sigma-70_dom"/>
</dbReference>
<dbReference type="AlphaFoldDB" id="X0TVI0"/>
<dbReference type="InterPro" id="IPR050239">
    <property type="entry name" value="Sigma-70_RNA_pol_init_factors"/>
</dbReference>
<evidence type="ECO:0000256" key="1">
    <source>
        <dbReference type="ARBA" id="ARBA00023015"/>
    </source>
</evidence>
<reference evidence="7" key="1">
    <citation type="journal article" date="2014" name="Front. Microbiol.">
        <title>High frequency of phylogenetically diverse reductive dehalogenase-homologous genes in deep subseafloor sedimentary metagenomes.</title>
        <authorList>
            <person name="Kawai M."/>
            <person name="Futagami T."/>
            <person name="Toyoda A."/>
            <person name="Takaki Y."/>
            <person name="Nishi S."/>
            <person name="Hori S."/>
            <person name="Arai W."/>
            <person name="Tsubouchi T."/>
            <person name="Morono Y."/>
            <person name="Uchiyama I."/>
            <person name="Ito T."/>
            <person name="Fujiyama A."/>
            <person name="Inagaki F."/>
            <person name="Takami H."/>
        </authorList>
    </citation>
    <scope>NUCLEOTIDE SEQUENCE</scope>
    <source>
        <strain evidence="7">Expedition CK06-06</strain>
    </source>
</reference>
<proteinExistence type="predicted"/>
<keyword evidence="2" id="KW-0731">Sigma factor</keyword>
<dbReference type="Gene3D" id="1.10.601.10">
    <property type="entry name" value="RNA Polymerase Primary Sigma Factor"/>
    <property type="match status" value="1"/>
</dbReference>
<evidence type="ECO:0000256" key="3">
    <source>
        <dbReference type="ARBA" id="ARBA00023125"/>
    </source>
</evidence>
<dbReference type="Pfam" id="PF04539">
    <property type="entry name" value="Sigma70_r3"/>
    <property type="match status" value="1"/>
</dbReference>
<evidence type="ECO:0000256" key="4">
    <source>
        <dbReference type="ARBA" id="ARBA00023163"/>
    </source>
</evidence>
<keyword evidence="1" id="KW-0805">Transcription regulation</keyword>
<gene>
    <name evidence="7" type="ORF">S01H1_21794</name>
</gene>
<evidence type="ECO:0000313" key="7">
    <source>
        <dbReference type="EMBL" id="GAF97583.1"/>
    </source>
</evidence>
<dbReference type="GO" id="GO:0006352">
    <property type="term" value="P:DNA-templated transcription initiation"/>
    <property type="evidence" value="ECO:0007669"/>
    <property type="project" value="InterPro"/>
</dbReference>
<dbReference type="PANTHER" id="PTHR30603:SF60">
    <property type="entry name" value="RNA POLYMERASE SIGMA FACTOR RPOD"/>
    <property type="match status" value="1"/>
</dbReference>
<feature type="domain" description="RNA polymerase sigma-70 region 2" evidence="6">
    <location>
        <begin position="65"/>
        <end position="133"/>
    </location>
</feature>
<dbReference type="FunFam" id="1.10.601.10:FF:000001">
    <property type="entry name" value="RNA polymerase sigma factor SigA"/>
    <property type="match status" value="1"/>
</dbReference>
<dbReference type="InterPro" id="IPR013325">
    <property type="entry name" value="RNA_pol_sigma_r2"/>
</dbReference>
<evidence type="ECO:0000259" key="6">
    <source>
        <dbReference type="Pfam" id="PF04542"/>
    </source>
</evidence>
<sequence length="194" mass="21758">MIELECRVRALGQAVESDADARDAKAERAELLRSVQLTPTGLSRRVQQIQSAYGRYEQAKKALCEGNLRLVVSIAKKYQNCGVGLLDLIQEGNGGLMRAADKFEYRRGFKFCTYATWWIRQAITRAISDQSRTIRVPVHVTPEISRVHRIASELAHRLHRDPNTDEIAGAAGITPDQARTVLRLNQAPRSIHTP</sequence>
<dbReference type="InterPro" id="IPR000943">
    <property type="entry name" value="RNA_pol_sigma70"/>
</dbReference>
<keyword evidence="4" id="KW-0804">Transcription</keyword>
<feature type="non-terminal residue" evidence="7">
    <location>
        <position position="194"/>
    </location>
</feature>
<dbReference type="InterPro" id="IPR007624">
    <property type="entry name" value="RNA_pol_sigma70_r3"/>
</dbReference>
<evidence type="ECO:0008006" key="8">
    <source>
        <dbReference type="Google" id="ProtNLM"/>
    </source>
</evidence>
<keyword evidence="3" id="KW-0238">DNA-binding</keyword>
<dbReference type="NCBIfam" id="TIGR02937">
    <property type="entry name" value="sigma70-ECF"/>
    <property type="match status" value="1"/>
</dbReference>
<dbReference type="EMBL" id="BARS01012155">
    <property type="protein sequence ID" value="GAF97583.1"/>
    <property type="molecule type" value="Genomic_DNA"/>
</dbReference>
<organism evidence="7">
    <name type="scientific">marine sediment metagenome</name>
    <dbReference type="NCBI Taxonomy" id="412755"/>
    <lineage>
        <taxon>unclassified sequences</taxon>
        <taxon>metagenomes</taxon>
        <taxon>ecological metagenomes</taxon>
    </lineage>
</organism>
<accession>X0TVI0</accession>
<dbReference type="PRINTS" id="PR00046">
    <property type="entry name" value="SIGMA70FCT"/>
</dbReference>
<dbReference type="Gene3D" id="1.10.10.10">
    <property type="entry name" value="Winged helix-like DNA-binding domain superfamily/Winged helix DNA-binding domain"/>
    <property type="match status" value="1"/>
</dbReference>
<evidence type="ECO:0000259" key="5">
    <source>
        <dbReference type="Pfam" id="PF04539"/>
    </source>
</evidence>
<dbReference type="SUPFAM" id="SSF88946">
    <property type="entry name" value="Sigma2 domain of RNA polymerase sigma factors"/>
    <property type="match status" value="1"/>
</dbReference>
<dbReference type="GO" id="GO:0003677">
    <property type="term" value="F:DNA binding"/>
    <property type="evidence" value="ECO:0007669"/>
    <property type="project" value="UniProtKB-KW"/>
</dbReference>
<dbReference type="InterPro" id="IPR036388">
    <property type="entry name" value="WH-like_DNA-bd_sf"/>
</dbReference>
<comment type="caution">
    <text evidence="7">The sequence shown here is derived from an EMBL/GenBank/DDBJ whole genome shotgun (WGS) entry which is preliminary data.</text>
</comment>
<dbReference type="InterPro" id="IPR007627">
    <property type="entry name" value="RNA_pol_sigma70_r2"/>
</dbReference>
<evidence type="ECO:0000256" key="2">
    <source>
        <dbReference type="ARBA" id="ARBA00023082"/>
    </source>
</evidence>
<dbReference type="InterPro" id="IPR013324">
    <property type="entry name" value="RNA_pol_sigma_r3/r4-like"/>
</dbReference>
<protein>
    <recommendedName>
        <fullName evidence="8">RNA polymerase sigma-70 domain-containing protein</fullName>
    </recommendedName>
</protein>
<dbReference type="Pfam" id="PF04542">
    <property type="entry name" value="Sigma70_r2"/>
    <property type="match status" value="1"/>
</dbReference>
<name>X0TVI0_9ZZZZ</name>
<dbReference type="GO" id="GO:0016987">
    <property type="term" value="F:sigma factor activity"/>
    <property type="evidence" value="ECO:0007669"/>
    <property type="project" value="UniProtKB-KW"/>
</dbReference>
<feature type="domain" description="RNA polymerase sigma-70 region 3" evidence="5">
    <location>
        <begin position="144"/>
        <end position="194"/>
    </location>
</feature>
<dbReference type="SUPFAM" id="SSF88659">
    <property type="entry name" value="Sigma3 and sigma4 domains of RNA polymerase sigma factors"/>
    <property type="match status" value="1"/>
</dbReference>